<evidence type="ECO:0000256" key="4">
    <source>
        <dbReference type="ARBA" id="ARBA00023172"/>
    </source>
</evidence>
<name>A0A3L7ASK3_9MICO</name>
<comment type="caution">
    <text evidence="6">Lacks conserved residue(s) required for the propagation of feature annotation.</text>
</comment>
<dbReference type="Gene3D" id="1.10.8.10">
    <property type="entry name" value="DNA helicase RuvA subunit, C-terminal domain"/>
    <property type="match status" value="1"/>
</dbReference>
<dbReference type="GO" id="GO:0005737">
    <property type="term" value="C:cytoplasm"/>
    <property type="evidence" value="ECO:0007669"/>
    <property type="project" value="UniProtKB-SubCell"/>
</dbReference>
<dbReference type="InterPro" id="IPR000085">
    <property type="entry name" value="RuvA"/>
</dbReference>
<dbReference type="SUPFAM" id="SSF46929">
    <property type="entry name" value="DNA helicase RuvA subunit, C-terminal domain"/>
    <property type="match status" value="1"/>
</dbReference>
<evidence type="ECO:0000256" key="1">
    <source>
        <dbReference type="ARBA" id="ARBA00022490"/>
    </source>
</evidence>
<dbReference type="Pfam" id="PF01330">
    <property type="entry name" value="RuvA_N"/>
    <property type="match status" value="1"/>
</dbReference>
<keyword evidence="5 6" id="KW-0234">DNA repair</keyword>
<reference evidence="8 9" key="1">
    <citation type="submission" date="2018-10" db="EMBL/GenBank/DDBJ databases">
        <authorList>
            <person name="Li J."/>
        </authorList>
    </citation>
    <scope>NUCLEOTIDE SEQUENCE [LARGE SCALE GENOMIC DNA]</scope>
    <source>
        <strain evidence="8 9">JCM 11654</strain>
    </source>
</reference>
<dbReference type="GO" id="GO:0000400">
    <property type="term" value="F:four-way junction DNA binding"/>
    <property type="evidence" value="ECO:0007669"/>
    <property type="project" value="UniProtKB-UniRule"/>
</dbReference>
<evidence type="ECO:0000256" key="2">
    <source>
        <dbReference type="ARBA" id="ARBA00022763"/>
    </source>
</evidence>
<dbReference type="Gene3D" id="1.10.150.20">
    <property type="entry name" value="5' to 3' exonuclease, C-terminal subdomain"/>
    <property type="match status" value="1"/>
</dbReference>
<comment type="domain">
    <text evidence="6">Has three domains with a flexible linker between the domains II and III and assumes an 'L' shape. Domain III is highly mobile and contacts RuvB.</text>
</comment>
<feature type="domain" description="Helix-hairpin-helix DNA-binding motif class 1" evidence="7">
    <location>
        <begin position="72"/>
        <end position="91"/>
    </location>
</feature>
<dbReference type="SMART" id="SM00278">
    <property type="entry name" value="HhH1"/>
    <property type="match status" value="2"/>
</dbReference>
<keyword evidence="2 6" id="KW-0227">DNA damage</keyword>
<dbReference type="InterPro" id="IPR011114">
    <property type="entry name" value="RuvA_C"/>
</dbReference>
<dbReference type="NCBIfam" id="TIGR00084">
    <property type="entry name" value="ruvA"/>
    <property type="match status" value="1"/>
</dbReference>
<evidence type="ECO:0000256" key="6">
    <source>
        <dbReference type="HAMAP-Rule" id="MF_00031"/>
    </source>
</evidence>
<organism evidence="8 9">
    <name type="scientific">Mycetocola lacteus</name>
    <dbReference type="NCBI Taxonomy" id="76637"/>
    <lineage>
        <taxon>Bacteria</taxon>
        <taxon>Bacillati</taxon>
        <taxon>Actinomycetota</taxon>
        <taxon>Actinomycetes</taxon>
        <taxon>Micrococcales</taxon>
        <taxon>Microbacteriaceae</taxon>
        <taxon>Mycetocola</taxon>
    </lineage>
</organism>
<evidence type="ECO:0000256" key="3">
    <source>
        <dbReference type="ARBA" id="ARBA00023125"/>
    </source>
</evidence>
<dbReference type="AlphaFoldDB" id="A0A3L7ASK3"/>
<dbReference type="GO" id="GO:0009379">
    <property type="term" value="C:Holliday junction helicase complex"/>
    <property type="evidence" value="ECO:0007669"/>
    <property type="project" value="InterPro"/>
</dbReference>
<feature type="domain" description="Helix-hairpin-helix DNA-binding motif class 1" evidence="7">
    <location>
        <begin position="107"/>
        <end position="126"/>
    </location>
</feature>
<sequence length="203" mass="20565">MIVSLRGTVLSTTAGRVAIEVGGVGYAVQITPEHAVRLRVGAETFVHISHIIREDAQLLFGFETTEQLDVFEVLLGVNGVGPKSALGVLASMSPDQIADAVAAEDDSAFRKVTGIGPKTAKLIIVSLAGKLVATRRVSASATGSAAVKASVIEALLGLGWNEHVAVPAVEAALAASGDPASATVPALLRATLSALGPQPGSGR</sequence>
<dbReference type="InterPro" id="IPR036267">
    <property type="entry name" value="RuvA_C_sf"/>
</dbReference>
<comment type="function">
    <text evidence="6">The RuvA-RuvB-RuvC complex processes Holliday junction (HJ) DNA during genetic recombination and DNA repair, while the RuvA-RuvB complex plays an important role in the rescue of blocked DNA replication forks via replication fork reversal (RFR). RuvA specifically binds to HJ cruciform DNA, conferring on it an open structure. The RuvB hexamer acts as an ATP-dependent pump, pulling dsDNA into and through the RuvAB complex. HJ branch migration allows RuvC to scan DNA until it finds its consensus sequence, where it cleaves and resolves the cruciform DNA.</text>
</comment>
<evidence type="ECO:0000313" key="9">
    <source>
        <dbReference type="Proteomes" id="UP000269438"/>
    </source>
</evidence>
<evidence type="ECO:0000313" key="8">
    <source>
        <dbReference type="EMBL" id="RLP82540.1"/>
    </source>
</evidence>
<dbReference type="Pfam" id="PF07499">
    <property type="entry name" value="RuvA_C"/>
    <property type="match status" value="1"/>
</dbReference>
<dbReference type="Pfam" id="PF14520">
    <property type="entry name" value="HHH_5"/>
    <property type="match status" value="1"/>
</dbReference>
<dbReference type="InterPro" id="IPR003583">
    <property type="entry name" value="Hlx-hairpin-Hlx_DNA-bd_motif"/>
</dbReference>
<feature type="region of interest" description="Domain III" evidence="6">
    <location>
        <begin position="142"/>
        <end position="203"/>
    </location>
</feature>
<dbReference type="EMBL" id="RCUY01000008">
    <property type="protein sequence ID" value="RLP82540.1"/>
    <property type="molecule type" value="Genomic_DNA"/>
</dbReference>
<accession>A0A3L7ASK3</accession>
<comment type="subcellular location">
    <subcellularLocation>
        <location evidence="6">Cytoplasm</location>
    </subcellularLocation>
</comment>
<comment type="subunit">
    <text evidence="6">Homotetramer. Forms an RuvA(8)-RuvB(12)-Holliday junction (HJ) complex. HJ DNA is sandwiched between 2 RuvA tetramers; dsDNA enters through RuvA and exits via RuvB. An RuvB hexamer assembles on each DNA strand where it exits the tetramer. Each RuvB hexamer is contacted by two RuvA subunits (via domain III) on 2 adjacent RuvB subunits; this complex drives branch migration. In the full resolvosome a probable DNA-RuvA(4)-RuvB(12)-RuvC(2) complex forms which resolves the HJ.</text>
</comment>
<keyword evidence="4 6" id="KW-0233">DNA recombination</keyword>
<keyword evidence="3 6" id="KW-0238">DNA-binding</keyword>
<dbReference type="GO" id="GO:0006310">
    <property type="term" value="P:DNA recombination"/>
    <property type="evidence" value="ECO:0007669"/>
    <property type="project" value="UniProtKB-UniRule"/>
</dbReference>
<dbReference type="Gene3D" id="2.40.50.140">
    <property type="entry name" value="Nucleic acid-binding proteins"/>
    <property type="match status" value="1"/>
</dbReference>
<comment type="similarity">
    <text evidence="6">Belongs to the RuvA family.</text>
</comment>
<dbReference type="SUPFAM" id="SSF50249">
    <property type="entry name" value="Nucleic acid-binding proteins"/>
    <property type="match status" value="1"/>
</dbReference>
<dbReference type="Proteomes" id="UP000269438">
    <property type="component" value="Unassembled WGS sequence"/>
</dbReference>
<proteinExistence type="inferred from homology"/>
<dbReference type="InterPro" id="IPR010994">
    <property type="entry name" value="RuvA_2-like"/>
</dbReference>
<dbReference type="CDD" id="cd14332">
    <property type="entry name" value="UBA_RuvA_C"/>
    <property type="match status" value="1"/>
</dbReference>
<protein>
    <recommendedName>
        <fullName evidence="6">Holliday junction branch migration complex subunit RuvA</fullName>
    </recommendedName>
</protein>
<comment type="caution">
    <text evidence="8">The sequence shown here is derived from an EMBL/GenBank/DDBJ whole genome shotgun (WGS) entry which is preliminary data.</text>
</comment>
<dbReference type="GO" id="GO:0006281">
    <property type="term" value="P:DNA repair"/>
    <property type="evidence" value="ECO:0007669"/>
    <property type="project" value="UniProtKB-UniRule"/>
</dbReference>
<gene>
    <name evidence="6 8" type="primary">ruvA</name>
    <name evidence="8" type="ORF">D9V34_09125</name>
</gene>
<dbReference type="GO" id="GO:0009378">
    <property type="term" value="F:four-way junction helicase activity"/>
    <property type="evidence" value="ECO:0007669"/>
    <property type="project" value="InterPro"/>
</dbReference>
<dbReference type="GO" id="GO:0005524">
    <property type="term" value="F:ATP binding"/>
    <property type="evidence" value="ECO:0007669"/>
    <property type="project" value="InterPro"/>
</dbReference>
<evidence type="ECO:0000256" key="5">
    <source>
        <dbReference type="ARBA" id="ARBA00023204"/>
    </source>
</evidence>
<dbReference type="RefSeq" id="WP_121688534.1">
    <property type="nucleotide sequence ID" value="NZ_RCUY01000008.1"/>
</dbReference>
<dbReference type="GO" id="GO:0048476">
    <property type="term" value="C:Holliday junction resolvase complex"/>
    <property type="evidence" value="ECO:0007669"/>
    <property type="project" value="UniProtKB-UniRule"/>
</dbReference>
<dbReference type="OrthoDB" id="5293449at2"/>
<dbReference type="SUPFAM" id="SSF47781">
    <property type="entry name" value="RuvA domain 2-like"/>
    <property type="match status" value="1"/>
</dbReference>
<evidence type="ECO:0000259" key="7">
    <source>
        <dbReference type="SMART" id="SM00278"/>
    </source>
</evidence>
<keyword evidence="9" id="KW-1185">Reference proteome</keyword>
<dbReference type="InterPro" id="IPR013849">
    <property type="entry name" value="DNA_helicase_Holl-junc_RuvA_I"/>
</dbReference>
<dbReference type="HAMAP" id="MF_00031">
    <property type="entry name" value="DNA_HJ_migration_RuvA"/>
    <property type="match status" value="1"/>
</dbReference>
<keyword evidence="1 6" id="KW-0963">Cytoplasm</keyword>
<dbReference type="InterPro" id="IPR012340">
    <property type="entry name" value="NA-bd_OB-fold"/>
</dbReference>